<comment type="cofactor">
    <cofactor evidence="1">
        <name>Mn(2+)</name>
        <dbReference type="ChEBI" id="CHEBI:29035"/>
    </cofactor>
</comment>
<dbReference type="InterPro" id="IPR037062">
    <property type="entry name" value="Malic_N_dom_sf"/>
</dbReference>
<feature type="binding site" evidence="10">
    <location>
        <position position="286"/>
    </location>
    <ligand>
        <name>(S)-malate</name>
        <dbReference type="ChEBI" id="CHEBI:15589"/>
    </ligand>
</feature>
<evidence type="ECO:0000256" key="4">
    <source>
        <dbReference type="ARBA" id="ARBA00023002"/>
    </source>
</evidence>
<feature type="binding site" evidence="10">
    <location>
        <position position="317"/>
    </location>
    <ligand>
        <name>(S)-malate</name>
        <dbReference type="ChEBI" id="CHEBI:15589"/>
    </ligand>
</feature>
<dbReference type="Pfam" id="PF03949">
    <property type="entry name" value="Malic_M"/>
    <property type="match status" value="1"/>
</dbReference>
<dbReference type="Pfam" id="PF00390">
    <property type="entry name" value="malic"/>
    <property type="match status" value="1"/>
</dbReference>
<evidence type="ECO:0000259" key="12">
    <source>
        <dbReference type="SMART" id="SM00919"/>
    </source>
</evidence>
<dbReference type="FunFam" id="3.40.50.720:FF:000095">
    <property type="entry name" value="NADP-dependent malic enzyme"/>
    <property type="match status" value="1"/>
</dbReference>
<dbReference type="InterPro" id="IPR015884">
    <property type="entry name" value="Malic_enzyme_CS"/>
</dbReference>
<dbReference type="FunFam" id="3.40.50.10380:FF:000003">
    <property type="entry name" value="NADP-dependent malic enzyme"/>
    <property type="match status" value="1"/>
</dbReference>
<dbReference type="InterPro" id="IPR036291">
    <property type="entry name" value="NAD(P)-bd_dom_sf"/>
</dbReference>
<evidence type="ECO:0000256" key="3">
    <source>
        <dbReference type="ARBA" id="ARBA00022723"/>
    </source>
</evidence>
<dbReference type="SUPFAM" id="SSF51735">
    <property type="entry name" value="NAD(P)-binding Rossmann-fold domains"/>
    <property type="match status" value="1"/>
</dbReference>
<comment type="catalytic activity">
    <reaction evidence="7">
        <text>(S)-malate + NADP(+) = pyruvate + CO2 + NADPH</text>
        <dbReference type="Rhea" id="RHEA:18253"/>
        <dbReference type="ChEBI" id="CHEBI:15361"/>
        <dbReference type="ChEBI" id="CHEBI:15589"/>
        <dbReference type="ChEBI" id="CHEBI:16526"/>
        <dbReference type="ChEBI" id="CHEBI:57783"/>
        <dbReference type="ChEBI" id="CHEBI:58349"/>
        <dbReference type="EC" id="1.1.1.40"/>
    </reaction>
</comment>
<protein>
    <recommendedName>
        <fullName evidence="6">NADP-dependent malic enzyme</fullName>
        <ecNumber evidence="5">1.1.1.40</ecNumber>
    </recommendedName>
</protein>
<feature type="binding site" evidence="11">
    <location>
        <position position="162"/>
    </location>
    <ligand>
        <name>a divalent metal cation</name>
        <dbReference type="ChEBI" id="CHEBI:60240"/>
    </ligand>
</feature>
<reference evidence="15" key="1">
    <citation type="submission" date="2016-10" db="EMBL/GenBank/DDBJ databases">
        <authorList>
            <person name="Varghese N."/>
            <person name="Submissions S."/>
        </authorList>
    </citation>
    <scope>NUCLEOTIDE SEQUENCE [LARGE SCALE GENOMIC DNA]</scope>
    <source>
        <strain evidence="15">DSM 11526</strain>
    </source>
</reference>
<dbReference type="SUPFAM" id="SSF53223">
    <property type="entry name" value="Aminoacid dehydrogenase-like, N-terminal domain"/>
    <property type="match status" value="1"/>
</dbReference>
<dbReference type="InterPro" id="IPR012302">
    <property type="entry name" value="Malic_NAD-bd"/>
</dbReference>
<dbReference type="PANTHER" id="PTHR43237">
    <property type="entry name" value="NADP-DEPENDENT MALIC ENZYME"/>
    <property type="match status" value="1"/>
</dbReference>
<dbReference type="SMART" id="SM00919">
    <property type="entry name" value="Malic_M"/>
    <property type="match status" value="1"/>
</dbReference>
<evidence type="ECO:0000313" key="15">
    <source>
        <dbReference type="Proteomes" id="UP000242469"/>
    </source>
</evidence>
<evidence type="ECO:0000256" key="8">
    <source>
        <dbReference type="ARBA" id="ARBA00051384"/>
    </source>
</evidence>
<dbReference type="OrthoDB" id="9805787at2"/>
<feature type="domain" description="Malic enzyme NAD-binding" evidence="12">
    <location>
        <begin position="163"/>
        <end position="399"/>
    </location>
</feature>
<keyword evidence="3 11" id="KW-0479">Metal-binding</keyword>
<dbReference type="CDD" id="cd05311">
    <property type="entry name" value="NAD_bind_2_malic_enz"/>
    <property type="match status" value="1"/>
</dbReference>
<dbReference type="SMART" id="SM01274">
    <property type="entry name" value="malic"/>
    <property type="match status" value="1"/>
</dbReference>
<dbReference type="EC" id="1.1.1.40" evidence="5"/>
<dbReference type="EMBL" id="FNRJ01000012">
    <property type="protein sequence ID" value="SEB00117.1"/>
    <property type="molecule type" value="Genomic_DNA"/>
</dbReference>
<dbReference type="InterPro" id="IPR001891">
    <property type="entry name" value="Malic_OxRdtase"/>
</dbReference>
<dbReference type="Gene3D" id="3.40.50.10380">
    <property type="entry name" value="Malic enzyme, N-terminal domain"/>
    <property type="match status" value="1"/>
</dbReference>
<evidence type="ECO:0000256" key="1">
    <source>
        <dbReference type="ARBA" id="ARBA00001936"/>
    </source>
</evidence>
<evidence type="ECO:0000256" key="10">
    <source>
        <dbReference type="PIRSR" id="PIRSR000106-2"/>
    </source>
</evidence>
<dbReference type="Gene3D" id="3.40.50.720">
    <property type="entry name" value="NAD(P)-binding Rossmann-like Domain"/>
    <property type="match status" value="1"/>
</dbReference>
<keyword evidence="15" id="KW-1185">Reference proteome</keyword>
<dbReference type="GO" id="GO:0046872">
    <property type="term" value="F:metal ion binding"/>
    <property type="evidence" value="ECO:0007669"/>
    <property type="project" value="UniProtKB-KW"/>
</dbReference>
<evidence type="ECO:0000256" key="6">
    <source>
        <dbReference type="ARBA" id="ARBA00040273"/>
    </source>
</evidence>
<feature type="domain" description="Malic enzyme N-terminal" evidence="13">
    <location>
        <begin position="18"/>
        <end position="151"/>
    </location>
</feature>
<comment type="cofactor">
    <cofactor evidence="11">
        <name>Mg(2+)</name>
        <dbReference type="ChEBI" id="CHEBI:18420"/>
    </cofactor>
    <cofactor evidence="11">
        <name>Mn(2+)</name>
        <dbReference type="ChEBI" id="CHEBI:29035"/>
    </cofactor>
    <text evidence="11">Divalent metal cations. Prefers magnesium or manganese.</text>
</comment>
<dbReference type="Proteomes" id="UP000242469">
    <property type="component" value="Unassembled WGS sequence"/>
</dbReference>
<dbReference type="AlphaFoldDB" id="A0A1H4FSR4"/>
<comment type="similarity">
    <text evidence="2">Belongs to the malic enzymes family.</text>
</comment>
<organism evidence="14 15">
    <name type="scientific">Marinobacterium iners DSM 11526</name>
    <dbReference type="NCBI Taxonomy" id="1122198"/>
    <lineage>
        <taxon>Bacteria</taxon>
        <taxon>Pseudomonadati</taxon>
        <taxon>Pseudomonadota</taxon>
        <taxon>Gammaproteobacteria</taxon>
        <taxon>Oceanospirillales</taxon>
        <taxon>Oceanospirillaceae</taxon>
        <taxon>Marinobacterium</taxon>
    </lineage>
</organism>
<feature type="active site" description="Proton acceptor" evidence="9">
    <location>
        <position position="94"/>
    </location>
</feature>
<dbReference type="InterPro" id="IPR046346">
    <property type="entry name" value="Aminoacid_DH-like_N_sf"/>
</dbReference>
<dbReference type="InterPro" id="IPR012301">
    <property type="entry name" value="Malic_N_dom"/>
</dbReference>
<keyword evidence="4" id="KW-0560">Oxidoreductase</keyword>
<proteinExistence type="inferred from homology"/>
<feature type="binding site" evidence="11">
    <location>
        <position position="137"/>
    </location>
    <ligand>
        <name>a divalent metal cation</name>
        <dbReference type="ChEBI" id="CHEBI:60240"/>
    </ligand>
</feature>
<dbReference type="PIRSF" id="PIRSF000106">
    <property type="entry name" value="ME"/>
    <property type="match status" value="1"/>
</dbReference>
<evidence type="ECO:0000256" key="7">
    <source>
        <dbReference type="ARBA" id="ARBA00050924"/>
    </source>
</evidence>
<feature type="binding site" evidence="11">
    <location>
        <position position="136"/>
    </location>
    <ligand>
        <name>a divalent metal cation</name>
        <dbReference type="ChEBI" id="CHEBI:60240"/>
    </ligand>
</feature>
<evidence type="ECO:0000313" key="14">
    <source>
        <dbReference type="EMBL" id="SEB00117.1"/>
    </source>
</evidence>
<name>A0A1H4FSR4_9GAMM</name>
<evidence type="ECO:0000256" key="2">
    <source>
        <dbReference type="ARBA" id="ARBA00008785"/>
    </source>
</evidence>
<dbReference type="PANTHER" id="PTHR43237:SF4">
    <property type="entry name" value="NADP-DEPENDENT MALIC ENZYME"/>
    <property type="match status" value="1"/>
</dbReference>
<dbReference type="GO" id="GO:0051287">
    <property type="term" value="F:NAD binding"/>
    <property type="evidence" value="ECO:0007669"/>
    <property type="project" value="InterPro"/>
</dbReference>
<accession>A0A1H4FSR4</accession>
<dbReference type="InterPro" id="IPR045213">
    <property type="entry name" value="Malic_NAD-bd_bact_type"/>
</dbReference>
<evidence type="ECO:0000256" key="11">
    <source>
        <dbReference type="PIRSR" id="PIRSR000106-3"/>
    </source>
</evidence>
<evidence type="ECO:0000259" key="13">
    <source>
        <dbReference type="SMART" id="SM01274"/>
    </source>
</evidence>
<dbReference type="PROSITE" id="PS00331">
    <property type="entry name" value="MALIC_ENZYMES"/>
    <property type="match status" value="1"/>
</dbReference>
<dbReference type="RefSeq" id="WP_091827232.1">
    <property type="nucleotide sequence ID" value="NZ_FNRJ01000012.1"/>
</dbReference>
<evidence type="ECO:0000256" key="9">
    <source>
        <dbReference type="PIRSR" id="PIRSR000106-1"/>
    </source>
</evidence>
<dbReference type="GO" id="GO:0004473">
    <property type="term" value="F:malate dehydrogenase (decarboxylating) (NADP+) activity"/>
    <property type="evidence" value="ECO:0007669"/>
    <property type="project" value="UniProtKB-EC"/>
</dbReference>
<evidence type="ECO:0000256" key="5">
    <source>
        <dbReference type="ARBA" id="ARBA00038964"/>
    </source>
</evidence>
<dbReference type="STRING" id="1122198.SAMN02745729_11293"/>
<feature type="active site" description="Proton donor" evidence="9">
    <location>
        <position position="39"/>
    </location>
</feature>
<dbReference type="InterPro" id="IPR051674">
    <property type="entry name" value="Malate_Decarboxylase"/>
</dbReference>
<gene>
    <name evidence="14" type="ORF">SAMN02745729_11293</name>
</gene>
<comment type="catalytic activity">
    <reaction evidence="8">
        <text>oxaloacetate + H(+) = pyruvate + CO2</text>
        <dbReference type="Rhea" id="RHEA:15641"/>
        <dbReference type="ChEBI" id="CHEBI:15361"/>
        <dbReference type="ChEBI" id="CHEBI:15378"/>
        <dbReference type="ChEBI" id="CHEBI:16452"/>
        <dbReference type="ChEBI" id="CHEBI:16526"/>
        <dbReference type="EC" id="1.1.1.40"/>
    </reaction>
</comment>
<sequence length="420" mass="44879">MSQDFKQAALDYHEFPRPGKISVELTTSAETSRDLSLAYSPGVAEPVREIAKDPDAAYRYTAKGNLVAVISNGSAILGLGDLGPLASKPVMEGKALLFKRFAGIDSIDIEVDAESPQAFIDTVARIAETFGGINLEDIKAPECFEIERVLIERCKIPVFHDDQHGTAIVTAAGMINALELAGKKLADAQIVCLGAGAAASACMKLLINMGAKVENIYMIDRKGVIHSGRNDLTPEKAAFATETDKRTLEDAVTGADVFVGLSGPDLLSPENLLKMADNPIVFACANPDPEIKPDLARATRSDVIMATGRSDYPNQVNNVLGFPFIFRGALDVRATAINEEMKAAAVRALADLAKQPVPQEVLNAYNLMEMGFGREYILPKATDPRLLGAISSAVAQAAVDTGVARLPMPSHYPIQSVKDI</sequence>